<feature type="signal peptide" evidence="2">
    <location>
        <begin position="1"/>
        <end position="24"/>
    </location>
</feature>
<keyword evidence="4" id="KW-1185">Reference proteome</keyword>
<name>A0A1X0NF89_9TRYP</name>
<dbReference type="GeneID" id="39991034"/>
<evidence type="ECO:0000313" key="4">
    <source>
        <dbReference type="Proteomes" id="UP000192257"/>
    </source>
</evidence>
<evidence type="ECO:0000256" key="1">
    <source>
        <dbReference type="SAM" id="MobiDB-lite"/>
    </source>
</evidence>
<gene>
    <name evidence="3" type="ORF">TM35_000731100</name>
</gene>
<dbReference type="EMBL" id="NBCO01000073">
    <property type="protein sequence ID" value="ORC83386.1"/>
    <property type="molecule type" value="Genomic_DNA"/>
</dbReference>
<comment type="caution">
    <text evidence="3">The sequence shown here is derived from an EMBL/GenBank/DDBJ whole genome shotgun (WGS) entry which is preliminary data.</text>
</comment>
<evidence type="ECO:0008006" key="5">
    <source>
        <dbReference type="Google" id="ProtNLM"/>
    </source>
</evidence>
<protein>
    <recommendedName>
        <fullName evidence="5">Mucin-associated surface protein (MASP)</fullName>
    </recommendedName>
</protein>
<accession>A0A1X0NF89</accession>
<feature type="chain" id="PRO_5013185179" description="Mucin-associated surface protein (MASP)" evidence="2">
    <location>
        <begin position="25"/>
        <end position="107"/>
    </location>
</feature>
<keyword evidence="2" id="KW-0732">Signal</keyword>
<dbReference type="Proteomes" id="UP000192257">
    <property type="component" value="Unassembled WGS sequence"/>
</dbReference>
<feature type="compositionally biased region" description="Polar residues" evidence="1">
    <location>
        <begin position="83"/>
        <end position="98"/>
    </location>
</feature>
<reference evidence="3 4" key="1">
    <citation type="submission" date="2017-03" db="EMBL/GenBank/DDBJ databases">
        <title>An alternative strategy for trypanosome survival in the mammalian bloodstream revealed through genome and transcriptome analysis of the ubiquitous bovine parasite Trypanosoma (Megatrypanum) theileri.</title>
        <authorList>
            <person name="Kelly S."/>
            <person name="Ivens A."/>
            <person name="Mott A."/>
            <person name="O'Neill E."/>
            <person name="Emms D."/>
            <person name="Macleod O."/>
            <person name="Voorheis P."/>
            <person name="Matthews J."/>
            <person name="Matthews K."/>
            <person name="Carrington M."/>
        </authorList>
    </citation>
    <scope>NUCLEOTIDE SEQUENCE [LARGE SCALE GENOMIC DNA]</scope>
    <source>
        <strain evidence="3">Edinburgh</strain>
    </source>
</reference>
<dbReference type="AlphaFoldDB" id="A0A1X0NF89"/>
<feature type="region of interest" description="Disordered" evidence="1">
    <location>
        <begin position="46"/>
        <end position="107"/>
    </location>
</feature>
<feature type="non-terminal residue" evidence="3">
    <location>
        <position position="107"/>
    </location>
</feature>
<evidence type="ECO:0000256" key="2">
    <source>
        <dbReference type="SAM" id="SignalP"/>
    </source>
</evidence>
<dbReference type="VEuPathDB" id="TriTrypDB:TM35_000731100"/>
<evidence type="ECO:0000313" key="3">
    <source>
        <dbReference type="EMBL" id="ORC83386.1"/>
    </source>
</evidence>
<sequence>MMSIRHVLCVMSITLCCVCSFVLADTNTEDTILKVNVEGGPRAIEEATPVGGVTLSKGEPAPSGGKEGVETEMEQGAAGPQELSESQRPPERSPTSPSAPGASVGPA</sequence>
<dbReference type="RefSeq" id="XP_028877452.1">
    <property type="nucleotide sequence ID" value="XM_029031254.1"/>
</dbReference>
<organism evidence="3 4">
    <name type="scientific">Trypanosoma theileri</name>
    <dbReference type="NCBI Taxonomy" id="67003"/>
    <lineage>
        <taxon>Eukaryota</taxon>
        <taxon>Discoba</taxon>
        <taxon>Euglenozoa</taxon>
        <taxon>Kinetoplastea</taxon>
        <taxon>Metakinetoplastina</taxon>
        <taxon>Trypanosomatida</taxon>
        <taxon>Trypanosomatidae</taxon>
        <taxon>Trypanosoma</taxon>
    </lineage>
</organism>
<proteinExistence type="predicted"/>